<dbReference type="GO" id="GO:0016747">
    <property type="term" value="F:acyltransferase activity, transferring groups other than amino-acyl groups"/>
    <property type="evidence" value="ECO:0007669"/>
    <property type="project" value="InterPro"/>
</dbReference>
<feature type="transmembrane region" description="Helical" evidence="1">
    <location>
        <begin position="87"/>
        <end position="108"/>
    </location>
</feature>
<feature type="transmembrane region" description="Helical" evidence="1">
    <location>
        <begin position="291"/>
        <end position="313"/>
    </location>
</feature>
<feature type="domain" description="Acyltransferase 3" evidence="2">
    <location>
        <begin position="16"/>
        <end position="336"/>
    </location>
</feature>
<reference evidence="3 4" key="1">
    <citation type="journal article" date="2017" name="Water Res.">
        <title>Comammox in drinking water systems.</title>
        <authorList>
            <person name="Wang Y."/>
            <person name="Ma L."/>
            <person name="Mao Y."/>
            <person name="Jiang X."/>
            <person name="Xia Y."/>
            <person name="Yu K."/>
            <person name="Li B."/>
            <person name="Zhang T."/>
        </authorList>
    </citation>
    <scope>NUCLEOTIDE SEQUENCE [LARGE SCALE GENOMIC DNA]</scope>
    <source>
        <strain evidence="3">SG_bin8</strain>
    </source>
</reference>
<evidence type="ECO:0000259" key="2">
    <source>
        <dbReference type="Pfam" id="PF01757"/>
    </source>
</evidence>
<evidence type="ECO:0000256" key="1">
    <source>
        <dbReference type="SAM" id="Phobius"/>
    </source>
</evidence>
<dbReference type="GO" id="GO:0000271">
    <property type="term" value="P:polysaccharide biosynthetic process"/>
    <property type="evidence" value="ECO:0007669"/>
    <property type="project" value="TreeGrafter"/>
</dbReference>
<keyword evidence="1" id="KW-0812">Transmembrane</keyword>
<protein>
    <recommendedName>
        <fullName evidence="2">Acyltransferase 3 domain-containing protein</fullName>
    </recommendedName>
</protein>
<dbReference type="Pfam" id="PF01757">
    <property type="entry name" value="Acyl_transf_3"/>
    <property type="match status" value="1"/>
</dbReference>
<feature type="transmembrane region" description="Helical" evidence="1">
    <location>
        <begin position="235"/>
        <end position="255"/>
    </location>
</feature>
<evidence type="ECO:0000313" key="3">
    <source>
        <dbReference type="EMBL" id="OQW51833.1"/>
    </source>
</evidence>
<name>A0A1W9HWP7_9HYPH</name>
<sequence>MRISTMSPLTQRFHVLDAWRGVAALLVALERLHANGFFYNLPIVRNSYLFVDFFFVLSGFVIAHAYGAKLDGMKPAAAFALRRFGRLWPLHMLLLAMFVAFEAVKLALSLKGVAMDVPPFSGTSSPATILTNIALVHGLNLYEVLTWNQPSWSISDEFWTYLLFAAVCVVGARRLSLWSTMLSLAALLTLILVAPRGMDSTYDFGILRCIAGFFAGVVTQRLWQRAGSAVRSRVMAWSAWLEPLMILAVIVFVSAAGRGPLAFLAPFVFSAMVFVLAFESGPVSRLMTGRVFQALGAWSYSIYMVNYFVVLMVERLVNSAQRELGTSLIETVAVNGQPKALYAFGPAGAMDAMAVAYLAAVLALSFLTYTLCEAPARRFFNRQADRLEQRAKPRQLAGACA</sequence>
<accession>A0A1W9HWP7</accession>
<feature type="transmembrane region" description="Helical" evidence="1">
    <location>
        <begin position="47"/>
        <end position="66"/>
    </location>
</feature>
<feature type="transmembrane region" description="Helical" evidence="1">
    <location>
        <begin position="261"/>
        <end position="279"/>
    </location>
</feature>
<feature type="transmembrane region" description="Helical" evidence="1">
    <location>
        <begin position="182"/>
        <end position="198"/>
    </location>
</feature>
<dbReference type="InterPro" id="IPR002656">
    <property type="entry name" value="Acyl_transf_3_dom"/>
</dbReference>
<organism evidence="3 4">
    <name type="scientific">Candidatus Raskinella chloraquaticus</name>
    <dbReference type="NCBI Taxonomy" id="1951219"/>
    <lineage>
        <taxon>Bacteria</taxon>
        <taxon>Pseudomonadati</taxon>
        <taxon>Pseudomonadota</taxon>
        <taxon>Alphaproteobacteria</taxon>
        <taxon>Hyphomicrobiales</taxon>
        <taxon>Phreatobacteraceae</taxon>
        <taxon>Candidatus Raskinella</taxon>
    </lineage>
</organism>
<keyword evidence="1" id="KW-1133">Transmembrane helix</keyword>
<comment type="caution">
    <text evidence="3">The sequence shown here is derived from an EMBL/GenBank/DDBJ whole genome shotgun (WGS) entry which is preliminary data.</text>
</comment>
<dbReference type="PANTHER" id="PTHR23028:SF131">
    <property type="entry name" value="BLR2367 PROTEIN"/>
    <property type="match status" value="1"/>
</dbReference>
<dbReference type="STRING" id="1827387.A4S15_10190"/>
<dbReference type="InterPro" id="IPR050879">
    <property type="entry name" value="Acyltransferase_3"/>
</dbReference>
<keyword evidence="1" id="KW-0472">Membrane</keyword>
<dbReference type="GO" id="GO:0016020">
    <property type="term" value="C:membrane"/>
    <property type="evidence" value="ECO:0007669"/>
    <property type="project" value="TreeGrafter"/>
</dbReference>
<feature type="transmembrane region" description="Helical" evidence="1">
    <location>
        <begin position="204"/>
        <end position="223"/>
    </location>
</feature>
<feature type="transmembrane region" description="Helical" evidence="1">
    <location>
        <begin position="354"/>
        <end position="372"/>
    </location>
</feature>
<dbReference type="AlphaFoldDB" id="A0A1W9HWP7"/>
<dbReference type="EMBL" id="LWDL01000017">
    <property type="protein sequence ID" value="OQW51833.1"/>
    <property type="molecule type" value="Genomic_DNA"/>
</dbReference>
<proteinExistence type="predicted"/>
<dbReference type="PANTHER" id="PTHR23028">
    <property type="entry name" value="ACETYLTRANSFERASE"/>
    <property type="match status" value="1"/>
</dbReference>
<dbReference type="Proteomes" id="UP000192872">
    <property type="component" value="Unassembled WGS sequence"/>
</dbReference>
<evidence type="ECO:0000313" key="4">
    <source>
        <dbReference type="Proteomes" id="UP000192872"/>
    </source>
</evidence>
<gene>
    <name evidence="3" type="ORF">A4S15_10190</name>
</gene>